<dbReference type="AlphaFoldDB" id="A0A4Z2DEL5"/>
<protein>
    <submittedName>
        <fullName evidence="1">Gag-Pol polyprotein</fullName>
    </submittedName>
</protein>
<keyword evidence="2" id="KW-1185">Reference proteome</keyword>
<comment type="caution">
    <text evidence="1">The sequence shown here is derived from an EMBL/GenBank/DDBJ whole genome shotgun (WGS) entry which is preliminary data.</text>
</comment>
<dbReference type="Proteomes" id="UP000311919">
    <property type="component" value="Unassembled WGS sequence"/>
</dbReference>
<feature type="non-terminal residue" evidence="1">
    <location>
        <position position="145"/>
    </location>
</feature>
<feature type="non-terminal residue" evidence="1">
    <location>
        <position position="1"/>
    </location>
</feature>
<dbReference type="STRING" id="6182.A0A4Z2DEL5"/>
<evidence type="ECO:0000313" key="2">
    <source>
        <dbReference type="Proteomes" id="UP000311919"/>
    </source>
</evidence>
<gene>
    <name evidence="1" type="ORF">EWB00_001816</name>
</gene>
<dbReference type="OrthoDB" id="6287653at2759"/>
<proteinExistence type="predicted"/>
<sequence>FLQSFIRKSSAELWDEVLPQCMLAYQTSVQKSTGFSPAILLFRHELRLPVEIQSPMLPYEEQEHVPYIRTLRNRLADASQLVNMNLRRASAYQKDMYDRRVQGPAYTVRDRVWIRRSMTSIRSCSKFYQPRQGPFEIILIRSPTT</sequence>
<evidence type="ECO:0000313" key="1">
    <source>
        <dbReference type="EMBL" id="TNN14858.1"/>
    </source>
</evidence>
<dbReference type="EMBL" id="SKCS01000163">
    <property type="protein sequence ID" value="TNN14858.1"/>
    <property type="molecule type" value="Genomic_DNA"/>
</dbReference>
<organism evidence="1 2">
    <name type="scientific">Schistosoma japonicum</name>
    <name type="common">Blood fluke</name>
    <dbReference type="NCBI Taxonomy" id="6182"/>
    <lineage>
        <taxon>Eukaryota</taxon>
        <taxon>Metazoa</taxon>
        <taxon>Spiralia</taxon>
        <taxon>Lophotrochozoa</taxon>
        <taxon>Platyhelminthes</taxon>
        <taxon>Trematoda</taxon>
        <taxon>Digenea</taxon>
        <taxon>Strigeidida</taxon>
        <taxon>Schistosomatoidea</taxon>
        <taxon>Schistosomatidae</taxon>
        <taxon>Schistosoma</taxon>
    </lineage>
</organism>
<dbReference type="Gene3D" id="3.30.420.10">
    <property type="entry name" value="Ribonuclease H-like superfamily/Ribonuclease H"/>
    <property type="match status" value="1"/>
</dbReference>
<reference evidence="1 2" key="1">
    <citation type="submission" date="2019-03" db="EMBL/GenBank/DDBJ databases">
        <title>An improved genome assembly of the fluke Schistosoma japonicum.</title>
        <authorList>
            <person name="Hu W."/>
            <person name="Luo F."/>
            <person name="Yin M."/>
            <person name="Mo X."/>
            <person name="Sun C."/>
            <person name="Wu Q."/>
            <person name="Zhu B."/>
            <person name="Xiang M."/>
            <person name="Wang J."/>
            <person name="Wang Y."/>
            <person name="Zhang T."/>
            <person name="Xu B."/>
            <person name="Zheng H."/>
            <person name="Feng Z."/>
        </authorList>
    </citation>
    <scope>NUCLEOTIDE SEQUENCE [LARGE SCALE GENOMIC DNA]</scope>
    <source>
        <strain evidence="1">HuSjv2</strain>
        <tissue evidence="1">Worms</tissue>
    </source>
</reference>
<accession>A0A4Z2DEL5</accession>
<name>A0A4Z2DEL5_SCHJA</name>
<dbReference type="InterPro" id="IPR036397">
    <property type="entry name" value="RNaseH_sf"/>
</dbReference>
<dbReference type="GO" id="GO:0003676">
    <property type="term" value="F:nucleic acid binding"/>
    <property type="evidence" value="ECO:0007669"/>
    <property type="project" value="InterPro"/>
</dbReference>